<organism evidence="4 5">
    <name type="scientific">Fasciolopsis buskii</name>
    <dbReference type="NCBI Taxonomy" id="27845"/>
    <lineage>
        <taxon>Eukaryota</taxon>
        <taxon>Metazoa</taxon>
        <taxon>Spiralia</taxon>
        <taxon>Lophotrochozoa</taxon>
        <taxon>Platyhelminthes</taxon>
        <taxon>Trematoda</taxon>
        <taxon>Digenea</taxon>
        <taxon>Plagiorchiida</taxon>
        <taxon>Echinostomata</taxon>
        <taxon>Echinostomatoidea</taxon>
        <taxon>Fasciolidae</taxon>
        <taxon>Fasciolopsis</taxon>
    </lineage>
</organism>
<evidence type="ECO:0000256" key="3">
    <source>
        <dbReference type="SAM" id="Coils"/>
    </source>
</evidence>
<dbReference type="GO" id="GO:0000398">
    <property type="term" value="P:mRNA splicing, via spliceosome"/>
    <property type="evidence" value="ECO:0007669"/>
    <property type="project" value="InterPro"/>
</dbReference>
<dbReference type="EMBL" id="LUCM01004160">
    <property type="protein sequence ID" value="KAA0194732.1"/>
    <property type="molecule type" value="Genomic_DNA"/>
</dbReference>
<evidence type="ECO:0000313" key="4">
    <source>
        <dbReference type="EMBL" id="KAA0194732.1"/>
    </source>
</evidence>
<dbReference type="GO" id="GO:0000974">
    <property type="term" value="C:Prp19 complex"/>
    <property type="evidence" value="ECO:0007669"/>
    <property type="project" value="InterPro"/>
</dbReference>
<feature type="coiled-coil region" evidence="3">
    <location>
        <begin position="51"/>
        <end position="85"/>
    </location>
</feature>
<gene>
    <name evidence="4" type="ORF">FBUS_11853</name>
</gene>
<dbReference type="InterPro" id="IPR047242">
    <property type="entry name" value="CDC5L/Cef1"/>
</dbReference>
<evidence type="ECO:0000313" key="5">
    <source>
        <dbReference type="Proteomes" id="UP000728185"/>
    </source>
</evidence>
<dbReference type="PANTHER" id="PTHR45885:SF1">
    <property type="entry name" value="CELL DIVISION CYCLE 5-LIKE PROTEIN"/>
    <property type="match status" value="1"/>
</dbReference>
<dbReference type="Proteomes" id="UP000728185">
    <property type="component" value="Unassembled WGS sequence"/>
</dbReference>
<keyword evidence="4" id="KW-0131">Cell cycle</keyword>
<proteinExistence type="predicted"/>
<keyword evidence="3" id="KW-0175">Coiled coil</keyword>
<accession>A0A8E0VHY6</accession>
<feature type="non-terminal residue" evidence="4">
    <location>
        <position position="1"/>
    </location>
</feature>
<dbReference type="GO" id="GO:0051301">
    <property type="term" value="P:cell division"/>
    <property type="evidence" value="ECO:0007669"/>
    <property type="project" value="UniProtKB-KW"/>
</dbReference>
<protein>
    <submittedName>
        <fullName evidence="4">Cell division cycle 5 protein</fullName>
    </submittedName>
</protein>
<dbReference type="GO" id="GO:0005681">
    <property type="term" value="C:spliceosomal complex"/>
    <property type="evidence" value="ECO:0007669"/>
    <property type="project" value="TreeGrafter"/>
</dbReference>
<dbReference type="OrthoDB" id="6273951at2759"/>
<keyword evidence="1" id="KW-0238">DNA-binding</keyword>
<keyword evidence="2" id="KW-0539">Nucleus</keyword>
<evidence type="ECO:0000256" key="2">
    <source>
        <dbReference type="ARBA" id="ARBA00023242"/>
    </source>
</evidence>
<keyword evidence="5" id="KW-1185">Reference proteome</keyword>
<reference evidence="4" key="1">
    <citation type="submission" date="2019-05" db="EMBL/GenBank/DDBJ databases">
        <title>Annotation for the trematode Fasciolopsis buski.</title>
        <authorList>
            <person name="Choi Y.-J."/>
        </authorList>
    </citation>
    <scope>NUCLEOTIDE SEQUENCE</scope>
    <source>
        <strain evidence="4">HT</strain>
        <tissue evidence="4">Whole worm</tissue>
    </source>
</reference>
<evidence type="ECO:0000256" key="1">
    <source>
        <dbReference type="ARBA" id="ARBA00023125"/>
    </source>
</evidence>
<dbReference type="GO" id="GO:0000981">
    <property type="term" value="F:DNA-binding transcription factor activity, RNA polymerase II-specific"/>
    <property type="evidence" value="ECO:0007669"/>
    <property type="project" value="TreeGrafter"/>
</dbReference>
<dbReference type="AlphaFoldDB" id="A0A8E0VHY6"/>
<comment type="caution">
    <text evidence="4">The sequence shown here is derived from an EMBL/GenBank/DDBJ whole genome shotgun (WGS) entry which is preliminary data.</text>
</comment>
<dbReference type="PANTHER" id="PTHR45885">
    <property type="entry name" value="CELL DIVISION CYCLE 5-LIKE PROTEIN"/>
    <property type="match status" value="1"/>
</dbReference>
<sequence length="224" mass="25294">AEKLLVDEMAVVRTGMNHGELSADAYGKVWNECLSQVLYLPAHRRYTRANLVSKRDRIESYEKRLDQLRQLMADEAKRAAKLEKKLRILLGGYQSRAQTLMKAIQESVDQIEQSQMELTTYERLHEQEAGAIVRRSEVLEADVERQQRRGVDLQREYARLVRLQEEREADLFLAQNADLAADASISDVNELTNGTLDSDGTSAVSDALCNGVSTDEAVTPTDPR</sequence>
<name>A0A8E0VHY6_9TREM</name>
<keyword evidence="4" id="KW-0132">Cell division</keyword>
<dbReference type="GO" id="GO:0000977">
    <property type="term" value="F:RNA polymerase II transcription regulatory region sequence-specific DNA binding"/>
    <property type="evidence" value="ECO:0007669"/>
    <property type="project" value="TreeGrafter"/>
</dbReference>